<evidence type="ECO:0000313" key="2">
    <source>
        <dbReference type="EMBL" id="NEV11990.1"/>
    </source>
</evidence>
<comment type="caution">
    <text evidence="2">The sequence shown here is derived from an EMBL/GenBank/DDBJ whole genome shotgun (WGS) entry which is preliminary data.</text>
</comment>
<protein>
    <submittedName>
        <fullName evidence="2">Uncharacterized protein</fullName>
    </submittedName>
</protein>
<dbReference type="AlphaFoldDB" id="A0A6P1C464"/>
<sequence length="85" mass="9496">MKPALAKPARVLCFAAYAFPSCQAVLLGEARKWVAHRATNTKDRILGVFLSFARLIGRFHMGSDLQRLIVATSSLMWAFIHYSAE</sequence>
<evidence type="ECO:0000313" key="4">
    <source>
        <dbReference type="Proteomes" id="UP000526625"/>
    </source>
</evidence>
<organism evidence="2 3">
    <name type="scientific">Rhizobium tropici</name>
    <dbReference type="NCBI Taxonomy" id="398"/>
    <lineage>
        <taxon>Bacteria</taxon>
        <taxon>Pseudomonadati</taxon>
        <taxon>Pseudomonadota</taxon>
        <taxon>Alphaproteobacteria</taxon>
        <taxon>Hyphomicrobiales</taxon>
        <taxon>Rhizobiaceae</taxon>
        <taxon>Rhizobium/Agrobacterium group</taxon>
        <taxon>Rhizobium</taxon>
    </lineage>
</organism>
<evidence type="ECO:0000313" key="1">
    <source>
        <dbReference type="EMBL" id="MBB6489661.1"/>
    </source>
</evidence>
<gene>
    <name evidence="1" type="ORF">GGD45_000045</name>
    <name evidence="2" type="ORF">GXW80_13430</name>
</gene>
<reference evidence="1 4" key="2">
    <citation type="submission" date="2020-08" db="EMBL/GenBank/DDBJ databases">
        <title>Genomic Encyclopedia of Type Strains, Phase IV (KMG-V): Genome sequencing to study the core and pangenomes of soil and plant-associated prokaryotes.</title>
        <authorList>
            <person name="Whitman W."/>
        </authorList>
    </citation>
    <scope>NUCLEOTIDE SEQUENCE [LARGE SCALE GENOMIC DNA]</scope>
    <source>
        <strain evidence="1 4">SEMIA 4059</strain>
    </source>
</reference>
<dbReference type="RefSeq" id="WP_135488139.1">
    <property type="nucleotide sequence ID" value="NZ_JAADZA010000012.1"/>
</dbReference>
<dbReference type="Proteomes" id="UP000471190">
    <property type="component" value="Unassembled WGS sequence"/>
</dbReference>
<proteinExistence type="predicted"/>
<accession>A0A6P1C464</accession>
<dbReference type="Proteomes" id="UP000526625">
    <property type="component" value="Unassembled WGS sequence"/>
</dbReference>
<evidence type="ECO:0000313" key="3">
    <source>
        <dbReference type="Proteomes" id="UP000471190"/>
    </source>
</evidence>
<keyword evidence="4" id="KW-1185">Reference proteome</keyword>
<reference evidence="2 3" key="1">
    <citation type="submission" date="2020-02" db="EMBL/GenBank/DDBJ databases">
        <title>Draft genome sequence of Rhizobium tropici.</title>
        <authorList>
            <person name="Khayi S."/>
            <person name="Jemo M."/>
        </authorList>
    </citation>
    <scope>NUCLEOTIDE SEQUENCE [LARGE SCALE GENOMIC DNA]</scope>
    <source>
        <strain evidence="2 3">A12</strain>
    </source>
</reference>
<dbReference type="EMBL" id="JAADZA010000012">
    <property type="protein sequence ID" value="NEV11990.1"/>
    <property type="molecule type" value="Genomic_DNA"/>
</dbReference>
<dbReference type="EMBL" id="JACHBF010000001">
    <property type="protein sequence ID" value="MBB6489661.1"/>
    <property type="molecule type" value="Genomic_DNA"/>
</dbReference>
<name>A0A6P1C464_RHITR</name>